<protein>
    <submittedName>
        <fullName evidence="2">Uncharacterized protein</fullName>
    </submittedName>
</protein>
<comment type="caution">
    <text evidence="2">The sequence shown here is derived from an EMBL/GenBank/DDBJ whole genome shotgun (WGS) entry which is preliminary data.</text>
</comment>
<keyword evidence="3" id="KW-1185">Reference proteome</keyword>
<reference evidence="2" key="1">
    <citation type="submission" date="2021-11" db="EMBL/GenBank/DDBJ databases">
        <authorList>
            <person name="Rodrigo-Torres L."/>
            <person name="Arahal R. D."/>
            <person name="Lucena T."/>
        </authorList>
    </citation>
    <scope>NUCLEOTIDE SEQUENCE</scope>
    <source>
        <strain evidence="2">CECT 7928</strain>
    </source>
</reference>
<gene>
    <name evidence="2" type="ORF">VMF7928_01084</name>
</gene>
<dbReference type="RefSeq" id="WP_237360447.1">
    <property type="nucleotide sequence ID" value="NZ_CAKLDM010000001.1"/>
</dbReference>
<name>A0ABM9A1E4_9VIBR</name>
<dbReference type="Proteomes" id="UP000838748">
    <property type="component" value="Unassembled WGS sequence"/>
</dbReference>
<accession>A0ABM9A1E4</accession>
<evidence type="ECO:0000313" key="2">
    <source>
        <dbReference type="EMBL" id="CAH0537387.1"/>
    </source>
</evidence>
<evidence type="ECO:0000256" key="1">
    <source>
        <dbReference type="SAM" id="Coils"/>
    </source>
</evidence>
<feature type="coiled-coil region" evidence="1">
    <location>
        <begin position="364"/>
        <end position="391"/>
    </location>
</feature>
<evidence type="ECO:0000313" key="3">
    <source>
        <dbReference type="Proteomes" id="UP000838748"/>
    </source>
</evidence>
<dbReference type="EMBL" id="CAKLDM010000001">
    <property type="protein sequence ID" value="CAH0537387.1"/>
    <property type="molecule type" value="Genomic_DNA"/>
</dbReference>
<keyword evidence="1" id="KW-0175">Coiled coil</keyword>
<proteinExistence type="predicted"/>
<organism evidence="2 3">
    <name type="scientific">Vibrio marisflavi CECT 7928</name>
    <dbReference type="NCBI Taxonomy" id="634439"/>
    <lineage>
        <taxon>Bacteria</taxon>
        <taxon>Pseudomonadati</taxon>
        <taxon>Pseudomonadota</taxon>
        <taxon>Gammaproteobacteria</taxon>
        <taxon>Vibrionales</taxon>
        <taxon>Vibrionaceae</taxon>
        <taxon>Vibrio</taxon>
    </lineage>
</organism>
<sequence length="459" mass="52406">MTNKENQQEPEQSNSTKLVVEFLNLDEKDHQHALFNGKNYFTAKSYCYNKSSLYVKNHDLFLAICEYDVADLMEHFSSIYVDTITHDGVSLDFKIRTYKGETRVSIVFPVNLEDWKQPWSVNEYFGEYQKELLSNGEYEVSCDVIDYLEDTNEPFYDLYNGIGITKTLTDPKVNFKDIYQKMLSDSLAIDSAAIGNLSRSNSIERCIEFPPQYQQAGIGILSYFSSYLSQQYPNSSARVKIEQNGTSVRMIIEAEDGTLETVEKALHEYEMIVTGKQRPEDFISDGFALLEVKNELRIAKTRIESLQDLRGLQDSRIEQLMDIIKLGLSREQNLVIDFKPEISVTNNVTINQDISDIISSICELKAEVKNNDQLENDLSSIENTLSQLESETDPAVIRRSPVMPKLKRFLLQVSDKDSDLNTSINSIKSGVSMCQELFGKYNKLAEWCALPVIPSIFVK</sequence>